<dbReference type="PANTHER" id="PTHR14239">
    <property type="entry name" value="DUDULIN-RELATED"/>
    <property type="match status" value="1"/>
</dbReference>
<dbReference type="Gene3D" id="3.40.50.720">
    <property type="entry name" value="NAD(P)-binding Rossmann-like Domain"/>
    <property type="match status" value="1"/>
</dbReference>
<evidence type="ECO:0000259" key="2">
    <source>
        <dbReference type="Pfam" id="PF03807"/>
    </source>
</evidence>
<evidence type="ECO:0000313" key="4">
    <source>
        <dbReference type="Proteomes" id="UP000707352"/>
    </source>
</evidence>
<dbReference type="SUPFAM" id="SSF51735">
    <property type="entry name" value="NAD(P)-binding Rossmann-fold domains"/>
    <property type="match status" value="1"/>
</dbReference>
<keyword evidence="1" id="KW-0560">Oxidoreductase</keyword>
<feature type="domain" description="Pyrroline-5-carboxylate reductase catalytic N-terminal" evidence="2">
    <location>
        <begin position="2"/>
        <end position="93"/>
    </location>
</feature>
<dbReference type="InterPro" id="IPR051267">
    <property type="entry name" value="STEAP_metalloreductase"/>
</dbReference>
<dbReference type="InterPro" id="IPR036291">
    <property type="entry name" value="NAD(P)-bd_dom_sf"/>
</dbReference>
<accession>A0ABX0VFJ5</accession>
<dbReference type="Pfam" id="PF03807">
    <property type="entry name" value="F420_oxidored"/>
    <property type="match status" value="1"/>
</dbReference>
<proteinExistence type="predicted"/>
<gene>
    <name evidence="3" type="ORF">HB375_12685</name>
</gene>
<reference evidence="3 4" key="1">
    <citation type="submission" date="2020-03" db="EMBL/GenBank/DDBJ databases">
        <title>The genome sequence of Microvirga sp. c23x22.</title>
        <authorList>
            <person name="Zhang X."/>
        </authorList>
    </citation>
    <scope>NUCLEOTIDE SEQUENCE [LARGE SCALE GENOMIC DNA]</scope>
    <source>
        <strain evidence="4">c23x22</strain>
    </source>
</reference>
<organism evidence="3 4">
    <name type="scientific">Microvirga terricola</name>
    <dbReference type="NCBI Taxonomy" id="2719797"/>
    <lineage>
        <taxon>Bacteria</taxon>
        <taxon>Pseudomonadati</taxon>
        <taxon>Pseudomonadota</taxon>
        <taxon>Alphaproteobacteria</taxon>
        <taxon>Hyphomicrobiales</taxon>
        <taxon>Methylobacteriaceae</taxon>
        <taxon>Microvirga</taxon>
    </lineage>
</organism>
<keyword evidence="4" id="KW-1185">Reference proteome</keyword>
<sequence>MRIGIVGAGRIGGTLARKFCVAGHAVRIANSRGAETLADLARETGASAVAVGEVARAADMVIVAIPQGSIPRLPKDLFAVASKNVIVVDTGNYYPGVREEPIAAIENGMAESRWVSQMLGRPVVKAFNTNLAYSLTTKAKASGLPGRIALPVAGDDARSKKTVIDLIDAVGFDGVDAGTLDESWRQQPGTPACCSDLQTNDLRTALSAADKARAPQLRDLIFQKMGELNEGFTMDDLIAINRSVHGLVIEN</sequence>
<dbReference type="EMBL" id="JAATJS010000004">
    <property type="protein sequence ID" value="NIX77460.1"/>
    <property type="molecule type" value="Genomic_DNA"/>
</dbReference>
<dbReference type="PANTHER" id="PTHR14239:SF10">
    <property type="entry name" value="REDUCTASE"/>
    <property type="match status" value="1"/>
</dbReference>
<dbReference type="InterPro" id="IPR028939">
    <property type="entry name" value="P5C_Rdtase_cat_N"/>
</dbReference>
<name>A0ABX0VFJ5_9HYPH</name>
<evidence type="ECO:0000256" key="1">
    <source>
        <dbReference type="ARBA" id="ARBA00023002"/>
    </source>
</evidence>
<protein>
    <submittedName>
        <fullName evidence="3">NAD(P)-binding domain-containing protein</fullName>
    </submittedName>
</protein>
<comment type="caution">
    <text evidence="3">The sequence shown here is derived from an EMBL/GenBank/DDBJ whole genome shotgun (WGS) entry which is preliminary data.</text>
</comment>
<dbReference type="Proteomes" id="UP000707352">
    <property type="component" value="Unassembled WGS sequence"/>
</dbReference>
<evidence type="ECO:0000313" key="3">
    <source>
        <dbReference type="EMBL" id="NIX77460.1"/>
    </source>
</evidence>
<dbReference type="RefSeq" id="WP_167673374.1">
    <property type="nucleotide sequence ID" value="NZ_JAATJS010000004.1"/>
</dbReference>